<dbReference type="RefSeq" id="WP_010880736.1">
    <property type="nucleotide sequence ID" value="NC_000918.1"/>
</dbReference>
<dbReference type="Proteomes" id="UP000000798">
    <property type="component" value="Chromosome"/>
</dbReference>
<dbReference type="FunCoup" id="O67234">
    <property type="interactions" value="91"/>
</dbReference>
<evidence type="ECO:0000313" key="2">
    <source>
        <dbReference type="EMBL" id="AAC07207.1"/>
    </source>
</evidence>
<dbReference type="STRING" id="224324.aq_1173"/>
<dbReference type="OrthoDB" id="1697438at2"/>
<dbReference type="InterPro" id="IPR013078">
    <property type="entry name" value="His_Pase_superF_clade-1"/>
</dbReference>
<dbReference type="Gene3D" id="3.40.50.1240">
    <property type="entry name" value="Phosphoglycerate mutase-like"/>
    <property type="match status" value="1"/>
</dbReference>
<dbReference type="SUPFAM" id="SSF53254">
    <property type="entry name" value="Phosphoglycerate mutase-like"/>
    <property type="match status" value="1"/>
</dbReference>
<dbReference type="PANTHER" id="PTHR48100">
    <property type="entry name" value="BROAD-SPECIFICITY PHOSPHATASE YOR283W-RELATED"/>
    <property type="match status" value="1"/>
</dbReference>
<dbReference type="InterPro" id="IPR029033">
    <property type="entry name" value="His_PPase_superfam"/>
</dbReference>
<dbReference type="NCBIfam" id="TIGR00249">
    <property type="entry name" value="sixA"/>
    <property type="match status" value="1"/>
</dbReference>
<evidence type="ECO:0000256" key="1">
    <source>
        <dbReference type="PIRSR" id="PIRSR613078-2"/>
    </source>
</evidence>
<dbReference type="InterPro" id="IPR004449">
    <property type="entry name" value="SixA"/>
</dbReference>
<dbReference type="PIR" id="G70400">
    <property type="entry name" value="G70400"/>
</dbReference>
<dbReference type="KEGG" id="aae:aq_1173"/>
<accession>O67234</accession>
<dbReference type="GO" id="GO:0005737">
    <property type="term" value="C:cytoplasm"/>
    <property type="evidence" value="ECO:0007669"/>
    <property type="project" value="InterPro"/>
</dbReference>
<organism evidence="2 3">
    <name type="scientific">Aquifex aeolicus (strain VF5)</name>
    <dbReference type="NCBI Taxonomy" id="224324"/>
    <lineage>
        <taxon>Bacteria</taxon>
        <taxon>Pseudomonadati</taxon>
        <taxon>Aquificota</taxon>
        <taxon>Aquificia</taxon>
        <taxon>Aquificales</taxon>
        <taxon>Aquificaceae</taxon>
        <taxon>Aquifex</taxon>
    </lineage>
</organism>
<dbReference type="InterPro" id="IPR050275">
    <property type="entry name" value="PGM_Phosphatase"/>
</dbReference>
<dbReference type="SMR" id="O67234"/>
<sequence length="149" mass="17008">MFWVFLVRHGEAYPEEVDPQRPLTEKGRKDTEKIAKALKNFGVKPELIYTSPKLRAKQTAKIIANILGVEKIRETELLLPNTDPKETSKLIDGKNVVLCGHLPNLARLFSLLYLSEDNERRVNLSTSGALVLKWKDFWVLELLLEPSVL</sequence>
<evidence type="ECO:0008006" key="4">
    <source>
        <dbReference type="Google" id="ProtNLM"/>
    </source>
</evidence>
<evidence type="ECO:0000313" key="3">
    <source>
        <dbReference type="Proteomes" id="UP000000798"/>
    </source>
</evidence>
<proteinExistence type="predicted"/>
<dbReference type="AlphaFoldDB" id="O67234"/>
<dbReference type="eggNOG" id="COG2062">
    <property type="taxonomic scope" value="Bacteria"/>
</dbReference>
<dbReference type="GO" id="GO:0101006">
    <property type="term" value="F:protein histidine phosphatase activity"/>
    <property type="evidence" value="ECO:0007669"/>
    <property type="project" value="InterPro"/>
</dbReference>
<reference evidence="2 3" key="1">
    <citation type="journal article" date="1998" name="Nature">
        <title>The complete genome of the hyperthermophilic bacterium Aquifex aeolicus.</title>
        <authorList>
            <person name="Deckert G."/>
            <person name="Warren P.V."/>
            <person name="Gaasterland T."/>
            <person name="Young W.G."/>
            <person name="Lenox A.L."/>
            <person name="Graham D.E."/>
            <person name="Overbeek R."/>
            <person name="Snead M.A."/>
            <person name="Keller M."/>
            <person name="Aujay M."/>
            <person name="Huber R."/>
            <person name="Feldman R.A."/>
            <person name="Short J.M."/>
            <person name="Olson G.J."/>
            <person name="Swanson R.V."/>
        </authorList>
    </citation>
    <scope>NUCLEOTIDE SEQUENCE [LARGE SCALE GENOMIC DNA]</scope>
    <source>
        <strain evidence="2 3">VF5</strain>
    </source>
</reference>
<dbReference type="HOGENOM" id="CLU_084603_3_1_0"/>
<feature type="binding site" evidence="1">
    <location>
        <position position="55"/>
    </location>
    <ligand>
        <name>substrate</name>
    </ligand>
</feature>
<dbReference type="EnsemblBacteria" id="AAC07207">
    <property type="protein sequence ID" value="AAC07207"/>
    <property type="gene ID" value="aq_1173"/>
</dbReference>
<keyword evidence="3" id="KW-1185">Reference proteome</keyword>
<gene>
    <name evidence="2" type="ordered locus">aq_1173</name>
</gene>
<dbReference type="Pfam" id="PF00300">
    <property type="entry name" value="His_Phos_1"/>
    <property type="match status" value="1"/>
</dbReference>
<dbReference type="CDD" id="cd07067">
    <property type="entry name" value="HP_PGM_like"/>
    <property type="match status" value="1"/>
</dbReference>
<name>O67234_AQUAE</name>
<dbReference type="InParanoid" id="O67234"/>
<protein>
    <recommendedName>
        <fullName evidence="4">Phosphohistidine phosphatase SixA</fullName>
    </recommendedName>
</protein>
<dbReference type="EMBL" id="AE000657">
    <property type="protein sequence ID" value="AAC07207.1"/>
    <property type="molecule type" value="Genomic_DNA"/>
</dbReference>